<proteinExistence type="predicted"/>
<evidence type="ECO:0000313" key="3">
    <source>
        <dbReference type="EMBL" id="ULU03916.1"/>
    </source>
</evidence>
<accession>A0AAE9ISE8</accession>
<evidence type="ECO:0000313" key="4">
    <source>
        <dbReference type="Proteomes" id="UP000827892"/>
    </source>
</evidence>
<feature type="transmembrane region" description="Helical" evidence="2">
    <location>
        <begin position="85"/>
        <end position="110"/>
    </location>
</feature>
<dbReference type="Proteomes" id="UP000827892">
    <property type="component" value="Chromosome II"/>
</dbReference>
<evidence type="ECO:0000256" key="2">
    <source>
        <dbReference type="SAM" id="Phobius"/>
    </source>
</evidence>
<gene>
    <name evidence="3" type="ORF">L3Y34_017008</name>
</gene>
<reference evidence="3 4" key="1">
    <citation type="submission" date="2022-05" db="EMBL/GenBank/DDBJ databases">
        <title>Chromosome-level reference genomes for two strains of Caenorhabditis briggsae: an improved platform for comparative genomics.</title>
        <authorList>
            <person name="Stevens L."/>
            <person name="Andersen E.C."/>
        </authorList>
    </citation>
    <scope>NUCLEOTIDE SEQUENCE [LARGE SCALE GENOMIC DNA]</scope>
    <source>
        <strain evidence="3">QX1410_ONT</strain>
        <tissue evidence="3">Whole-organism</tissue>
    </source>
</reference>
<feature type="region of interest" description="Disordered" evidence="1">
    <location>
        <begin position="310"/>
        <end position="335"/>
    </location>
</feature>
<evidence type="ECO:0000256" key="1">
    <source>
        <dbReference type="SAM" id="MobiDB-lite"/>
    </source>
</evidence>
<dbReference type="EMBL" id="CP090892">
    <property type="protein sequence ID" value="ULU03916.1"/>
    <property type="molecule type" value="Genomic_DNA"/>
</dbReference>
<sequence>MQSYEISFLITKFGFFLAVFANSFLIYITLCHVRKIDAIYKTMVSFYAMLGILFSGWELIAKPFMHNFNESMVFFSLRTTVSQKFFQFSIAFYAGMSEALMALMAAQFVYRYLVSCRAEHSKKYEQGSGLLWILYPAIPGILYYSSFYLFCLPDHYADSYLSVYPAIDSIVFMMVVSEYSRIIKSRIIGIFSTSSPIPTHSSTINVRCHKQIEMSRGPFFTCFPGAPTPAQPIYKAPAKSLNIRCLRNILEWFRPAISNGTPIGILDLLSILLIILSIIFFFGLPFVDSRGSQCLQNCFVAKRVARKRKRKRRIASPSPTGRNLDSSYQFGSSTA</sequence>
<feature type="transmembrane region" description="Helical" evidence="2">
    <location>
        <begin position="130"/>
        <end position="150"/>
    </location>
</feature>
<feature type="transmembrane region" description="Helical" evidence="2">
    <location>
        <begin position="42"/>
        <end position="65"/>
    </location>
</feature>
<dbReference type="PANTHER" id="PTHR46178:SF3">
    <property type="entry name" value="SEVEN TM RECEPTOR"/>
    <property type="match status" value="1"/>
</dbReference>
<keyword evidence="2" id="KW-0812">Transmembrane</keyword>
<dbReference type="Pfam" id="PF10326">
    <property type="entry name" value="7TM_GPCR_Str"/>
    <property type="match status" value="1"/>
</dbReference>
<dbReference type="AlphaFoldDB" id="A0AAE9ISE8"/>
<feature type="transmembrane region" description="Helical" evidence="2">
    <location>
        <begin position="263"/>
        <end position="287"/>
    </location>
</feature>
<dbReference type="PANTHER" id="PTHR46178">
    <property type="entry name" value="SEVEN TM RECEPTOR"/>
    <property type="match status" value="1"/>
</dbReference>
<keyword evidence="2" id="KW-1133">Transmembrane helix</keyword>
<dbReference type="InterPro" id="IPR019428">
    <property type="entry name" value="7TM_GPCR_serpentine_rcpt_Str"/>
</dbReference>
<feature type="transmembrane region" description="Helical" evidence="2">
    <location>
        <begin position="6"/>
        <end position="30"/>
    </location>
</feature>
<protein>
    <submittedName>
        <fullName evidence="3">Uncharacterized protein</fullName>
    </submittedName>
</protein>
<name>A0AAE9ISE8_CAEBR</name>
<keyword evidence="2" id="KW-0472">Membrane</keyword>
<organism evidence="3 4">
    <name type="scientific">Caenorhabditis briggsae</name>
    <dbReference type="NCBI Taxonomy" id="6238"/>
    <lineage>
        <taxon>Eukaryota</taxon>
        <taxon>Metazoa</taxon>
        <taxon>Ecdysozoa</taxon>
        <taxon>Nematoda</taxon>
        <taxon>Chromadorea</taxon>
        <taxon>Rhabditida</taxon>
        <taxon>Rhabditina</taxon>
        <taxon>Rhabditomorpha</taxon>
        <taxon>Rhabditoidea</taxon>
        <taxon>Rhabditidae</taxon>
        <taxon>Peloderinae</taxon>
        <taxon>Caenorhabditis</taxon>
    </lineage>
</organism>
<feature type="compositionally biased region" description="Polar residues" evidence="1">
    <location>
        <begin position="317"/>
        <end position="335"/>
    </location>
</feature>